<protein>
    <submittedName>
        <fullName evidence="4">VTT domain-containing protein</fullName>
    </submittedName>
</protein>
<dbReference type="PANTHER" id="PTHR42709">
    <property type="entry name" value="ALKALINE PHOSPHATASE LIKE PROTEIN"/>
    <property type="match status" value="1"/>
</dbReference>
<keyword evidence="2" id="KW-0472">Membrane</keyword>
<keyword evidence="2" id="KW-0812">Transmembrane</keyword>
<organism evidence="4 5">
    <name type="scientific">Heyndrickxia acidicola</name>
    <dbReference type="NCBI Taxonomy" id="209389"/>
    <lineage>
        <taxon>Bacteria</taxon>
        <taxon>Bacillati</taxon>
        <taxon>Bacillota</taxon>
        <taxon>Bacilli</taxon>
        <taxon>Bacillales</taxon>
        <taxon>Bacillaceae</taxon>
        <taxon>Heyndrickxia</taxon>
    </lineage>
</organism>
<keyword evidence="5" id="KW-1185">Reference proteome</keyword>
<dbReference type="InterPro" id="IPR032816">
    <property type="entry name" value="VTT_dom"/>
</dbReference>
<feature type="transmembrane region" description="Helical" evidence="2">
    <location>
        <begin position="170"/>
        <end position="189"/>
    </location>
</feature>
<evidence type="ECO:0000256" key="1">
    <source>
        <dbReference type="ARBA" id="ARBA00010792"/>
    </source>
</evidence>
<feature type="transmembrane region" description="Helical" evidence="2">
    <location>
        <begin position="397"/>
        <end position="417"/>
    </location>
</feature>
<dbReference type="RefSeq" id="WP_066268746.1">
    <property type="nucleotide sequence ID" value="NZ_JARMAB010000012.1"/>
</dbReference>
<feature type="transmembrane region" description="Helical" evidence="2">
    <location>
        <begin position="341"/>
        <end position="358"/>
    </location>
</feature>
<gene>
    <name evidence="4" type="ORF">P4T90_10305</name>
</gene>
<dbReference type="PANTHER" id="PTHR42709:SF9">
    <property type="entry name" value="ALKALINE PHOSPHATASE LIKE PROTEIN"/>
    <property type="match status" value="1"/>
</dbReference>
<evidence type="ECO:0000313" key="5">
    <source>
        <dbReference type="Proteomes" id="UP001341444"/>
    </source>
</evidence>
<evidence type="ECO:0000259" key="3">
    <source>
        <dbReference type="Pfam" id="PF09335"/>
    </source>
</evidence>
<dbReference type="InterPro" id="IPR051311">
    <property type="entry name" value="DedA_domain"/>
</dbReference>
<sequence>MNALIHLLNEYGYIVLFFSLMLELIIIPIPNEALMSYVGVLAFQGKMNLILSILVAGLGGIIGASISYWIGYKLGGPFFKKYGRYIHMGPEKMEKMEHWYSKYGKVLLVVSYIIPGIRHVASIISGVIKLPFRSFAVFSYIGVFLWAGTFIFLGYSLGPKWDKYQGEIKKWLVLASIIAGIAVLAYIVIKANRQFIKESMKLIFHATFKRYKSFVKVKILLLFMLILFAALFALMIGMIQDFIANEFGHFNIVFRTLVYSIFTPGWSGIISIVYAIASVKVLSVLAVLTVLIVLLNRKNIWLELLFFAITLIGTLLFSTGIHWLFRFLFSNKQISSHFPDQPAMFIVSIGGFLLYTLFRHRRNYHAITILLVLFLGVLAAYSVSVVSIQTAEPSDIMAGYVFSGAWTSGMFFALEIFRFLSLLKKEQNGQESN</sequence>
<feature type="transmembrane region" description="Helical" evidence="2">
    <location>
        <begin position="135"/>
        <end position="158"/>
    </location>
</feature>
<feature type="transmembrane region" description="Helical" evidence="2">
    <location>
        <begin position="370"/>
        <end position="391"/>
    </location>
</feature>
<feature type="transmembrane region" description="Helical" evidence="2">
    <location>
        <begin position="269"/>
        <end position="295"/>
    </location>
</feature>
<reference evidence="4 5" key="1">
    <citation type="submission" date="2023-03" db="EMBL/GenBank/DDBJ databases">
        <title>Bacillus Genome Sequencing.</title>
        <authorList>
            <person name="Dunlap C."/>
        </authorList>
    </citation>
    <scope>NUCLEOTIDE SEQUENCE [LARGE SCALE GENOMIC DNA]</scope>
    <source>
        <strain evidence="4 5">B-23453</strain>
    </source>
</reference>
<dbReference type="Proteomes" id="UP001341444">
    <property type="component" value="Unassembled WGS sequence"/>
</dbReference>
<accession>A0ABU6MFM4</accession>
<evidence type="ECO:0000313" key="4">
    <source>
        <dbReference type="EMBL" id="MED1203471.1"/>
    </source>
</evidence>
<feature type="transmembrane region" description="Helical" evidence="2">
    <location>
        <begin position="219"/>
        <end position="239"/>
    </location>
</feature>
<dbReference type="EMBL" id="JARMAB010000012">
    <property type="protein sequence ID" value="MED1203471.1"/>
    <property type="molecule type" value="Genomic_DNA"/>
</dbReference>
<comment type="similarity">
    <text evidence="1">Belongs to the DedA family.</text>
</comment>
<keyword evidence="2" id="KW-1133">Transmembrane helix</keyword>
<feature type="transmembrane region" description="Helical" evidence="2">
    <location>
        <begin position="106"/>
        <end position="128"/>
    </location>
</feature>
<evidence type="ECO:0000256" key="2">
    <source>
        <dbReference type="SAM" id="Phobius"/>
    </source>
</evidence>
<proteinExistence type="inferred from homology"/>
<feature type="transmembrane region" description="Helical" evidence="2">
    <location>
        <begin position="49"/>
        <end position="70"/>
    </location>
</feature>
<feature type="transmembrane region" description="Helical" evidence="2">
    <location>
        <begin position="304"/>
        <end position="329"/>
    </location>
</feature>
<comment type="caution">
    <text evidence="4">The sequence shown here is derived from an EMBL/GenBank/DDBJ whole genome shotgun (WGS) entry which is preliminary data.</text>
</comment>
<dbReference type="Pfam" id="PF09335">
    <property type="entry name" value="VTT_dom"/>
    <property type="match status" value="1"/>
</dbReference>
<name>A0ABU6MFM4_9BACI</name>
<feature type="domain" description="VTT" evidence="3">
    <location>
        <begin position="29"/>
        <end position="156"/>
    </location>
</feature>